<dbReference type="PANTHER" id="PTHR10954:SF23">
    <property type="entry name" value="RIBONUCLEASE"/>
    <property type="match status" value="1"/>
</dbReference>
<comment type="subcellular location">
    <subcellularLocation>
        <location evidence="4 13">Cytoplasm</location>
    </subcellularLocation>
</comment>
<evidence type="ECO:0000256" key="6">
    <source>
        <dbReference type="ARBA" id="ARBA00012180"/>
    </source>
</evidence>
<dbReference type="Pfam" id="PF01351">
    <property type="entry name" value="RNase_HII"/>
    <property type="match status" value="1"/>
</dbReference>
<feature type="domain" description="RNase H type-2" evidence="16">
    <location>
        <begin position="4"/>
        <end position="211"/>
    </location>
</feature>
<keyword evidence="10 13" id="KW-0479">Metal-binding</keyword>
<evidence type="ECO:0000256" key="10">
    <source>
        <dbReference type="ARBA" id="ARBA00022723"/>
    </source>
</evidence>
<feature type="binding site" evidence="13 14">
    <location>
        <position position="10"/>
    </location>
    <ligand>
        <name>a divalent metal cation</name>
        <dbReference type="ChEBI" id="CHEBI:60240"/>
    </ligand>
</feature>
<dbReference type="GO" id="GO:0043137">
    <property type="term" value="P:DNA replication, removal of RNA primer"/>
    <property type="evidence" value="ECO:0007669"/>
    <property type="project" value="TreeGrafter"/>
</dbReference>
<comment type="function">
    <text evidence="3 13 15">Endonuclease that specifically degrades the RNA of RNA-DNA hybrids.</text>
</comment>
<evidence type="ECO:0000256" key="14">
    <source>
        <dbReference type="PROSITE-ProRule" id="PRU01319"/>
    </source>
</evidence>
<evidence type="ECO:0000256" key="5">
    <source>
        <dbReference type="ARBA" id="ARBA00007383"/>
    </source>
</evidence>
<dbReference type="PROSITE" id="PS51975">
    <property type="entry name" value="RNASE_H_2"/>
    <property type="match status" value="1"/>
</dbReference>
<dbReference type="FunFam" id="1.10.10.460:FF:000001">
    <property type="entry name" value="Ribonuclease"/>
    <property type="match status" value="1"/>
</dbReference>
<name>A0A7J2T9I9_9CREN</name>
<keyword evidence="12 13" id="KW-0378">Hydrolase</keyword>
<feature type="binding site" evidence="13 14">
    <location>
        <position position="11"/>
    </location>
    <ligand>
        <name>a divalent metal cation</name>
        <dbReference type="ChEBI" id="CHEBI:60240"/>
    </ligand>
</feature>
<dbReference type="GO" id="GO:0030145">
    <property type="term" value="F:manganese ion binding"/>
    <property type="evidence" value="ECO:0007669"/>
    <property type="project" value="UniProtKB-UniRule"/>
</dbReference>
<dbReference type="GO" id="GO:0006298">
    <property type="term" value="P:mismatch repair"/>
    <property type="evidence" value="ECO:0007669"/>
    <property type="project" value="TreeGrafter"/>
</dbReference>
<comment type="catalytic activity">
    <reaction evidence="1 13 14 15">
        <text>Endonucleolytic cleavage to 5'-phosphomonoester.</text>
        <dbReference type="EC" id="3.1.26.4"/>
    </reaction>
</comment>
<dbReference type="EC" id="3.1.26.4" evidence="6 13"/>
<evidence type="ECO:0000256" key="11">
    <source>
        <dbReference type="ARBA" id="ARBA00022759"/>
    </source>
</evidence>
<organism evidence="17">
    <name type="scientific">Ignisphaera aggregans</name>
    <dbReference type="NCBI Taxonomy" id="334771"/>
    <lineage>
        <taxon>Archaea</taxon>
        <taxon>Thermoproteota</taxon>
        <taxon>Thermoprotei</taxon>
        <taxon>Desulfurococcales</taxon>
        <taxon>Desulfurococcaceae</taxon>
        <taxon>Ignisphaera</taxon>
    </lineage>
</organism>
<dbReference type="PANTHER" id="PTHR10954">
    <property type="entry name" value="RIBONUCLEASE H2 SUBUNIT A"/>
    <property type="match status" value="1"/>
</dbReference>
<evidence type="ECO:0000256" key="8">
    <source>
        <dbReference type="ARBA" id="ARBA00022490"/>
    </source>
</evidence>
<dbReference type="GO" id="GO:0032299">
    <property type="term" value="C:ribonuclease H2 complex"/>
    <property type="evidence" value="ECO:0007669"/>
    <property type="project" value="TreeGrafter"/>
</dbReference>
<dbReference type="InterPro" id="IPR001352">
    <property type="entry name" value="RNase_HII/HIII"/>
</dbReference>
<dbReference type="HAMAP" id="MF_00052_A">
    <property type="entry name" value="RNase_HII_A"/>
    <property type="match status" value="1"/>
</dbReference>
<comment type="similarity">
    <text evidence="5 13 15">Belongs to the RNase HII family.</text>
</comment>
<dbReference type="NCBIfam" id="TIGR00729">
    <property type="entry name" value="ribonuclease HII"/>
    <property type="match status" value="1"/>
</dbReference>
<evidence type="ECO:0000256" key="3">
    <source>
        <dbReference type="ARBA" id="ARBA00004065"/>
    </source>
</evidence>
<reference evidence="17" key="1">
    <citation type="journal article" date="2020" name="mSystems">
        <title>Genome- and Community-Level Interaction Insights into Carbon Utilization and Element Cycling Functions of Hydrothermarchaeota in Hydrothermal Sediment.</title>
        <authorList>
            <person name="Zhou Z."/>
            <person name="Liu Y."/>
            <person name="Xu W."/>
            <person name="Pan J."/>
            <person name="Luo Z.H."/>
            <person name="Li M."/>
        </authorList>
    </citation>
    <scope>NUCLEOTIDE SEQUENCE [LARGE SCALE GENOMIC DNA]</scope>
    <source>
        <strain evidence="17">SpSt-27</strain>
    </source>
</reference>
<dbReference type="InterPro" id="IPR012337">
    <property type="entry name" value="RNaseH-like_sf"/>
</dbReference>
<evidence type="ECO:0000256" key="2">
    <source>
        <dbReference type="ARBA" id="ARBA00001946"/>
    </source>
</evidence>
<dbReference type="EMBL" id="DSLL01000005">
    <property type="protein sequence ID" value="HEH30652.1"/>
    <property type="molecule type" value="Genomic_DNA"/>
</dbReference>
<evidence type="ECO:0000256" key="9">
    <source>
        <dbReference type="ARBA" id="ARBA00022722"/>
    </source>
</evidence>
<dbReference type="InterPro" id="IPR024567">
    <property type="entry name" value="RNase_HII/HIII_dom"/>
</dbReference>
<dbReference type="AlphaFoldDB" id="A0A7J2T9I9"/>
<dbReference type="Gene3D" id="3.30.420.10">
    <property type="entry name" value="Ribonuclease H-like superfamily/Ribonuclease H"/>
    <property type="match status" value="1"/>
</dbReference>
<comment type="cofactor">
    <cofactor evidence="2">
        <name>Mg(2+)</name>
        <dbReference type="ChEBI" id="CHEBI:18420"/>
    </cofactor>
</comment>
<dbReference type="Gene3D" id="1.10.10.460">
    <property type="entry name" value="Ribonuclease hii. Domain 2"/>
    <property type="match status" value="1"/>
</dbReference>
<dbReference type="GO" id="GO:0003723">
    <property type="term" value="F:RNA binding"/>
    <property type="evidence" value="ECO:0007669"/>
    <property type="project" value="UniProtKB-UniRule"/>
</dbReference>
<dbReference type="GO" id="GO:0004523">
    <property type="term" value="F:RNA-DNA hybrid ribonuclease activity"/>
    <property type="evidence" value="ECO:0007669"/>
    <property type="project" value="UniProtKB-UniRule"/>
</dbReference>
<comment type="caution">
    <text evidence="17">The sequence shown here is derived from an EMBL/GenBank/DDBJ whole genome shotgun (WGS) entry which is preliminary data.</text>
</comment>
<evidence type="ECO:0000256" key="13">
    <source>
        <dbReference type="HAMAP-Rule" id="MF_00052"/>
    </source>
</evidence>
<evidence type="ECO:0000256" key="1">
    <source>
        <dbReference type="ARBA" id="ARBA00000077"/>
    </source>
</evidence>
<protein>
    <recommendedName>
        <fullName evidence="7 13">Ribonuclease HII</fullName>
        <shortName evidence="13">RNase HII</shortName>
        <ecNumber evidence="6 13">3.1.26.4</ecNumber>
    </recommendedName>
</protein>
<dbReference type="CDD" id="cd07180">
    <property type="entry name" value="RNase_HII_archaea_like"/>
    <property type="match status" value="1"/>
</dbReference>
<evidence type="ECO:0000259" key="16">
    <source>
        <dbReference type="PROSITE" id="PS51975"/>
    </source>
</evidence>
<evidence type="ECO:0000313" key="17">
    <source>
        <dbReference type="EMBL" id="HEH30652.1"/>
    </source>
</evidence>
<dbReference type="InterPro" id="IPR004649">
    <property type="entry name" value="RNase_H2_suA"/>
</dbReference>
<evidence type="ECO:0000256" key="4">
    <source>
        <dbReference type="ARBA" id="ARBA00004496"/>
    </source>
</evidence>
<keyword evidence="11 13" id="KW-0255">Endonuclease</keyword>
<evidence type="ECO:0000256" key="12">
    <source>
        <dbReference type="ARBA" id="ARBA00022801"/>
    </source>
</evidence>
<feature type="binding site" evidence="13 14">
    <location>
        <position position="108"/>
    </location>
    <ligand>
        <name>a divalent metal cation</name>
        <dbReference type="ChEBI" id="CHEBI:60240"/>
    </ligand>
</feature>
<proteinExistence type="inferred from homology"/>
<dbReference type="InterPro" id="IPR020787">
    <property type="entry name" value="RNase_HII_arc"/>
</dbReference>
<sequence>MQSDAIAGIDEAGRGPLVGDMFIALVVVEKQTLQMLENLGVKDSKKLSKNRREQLFSSIISLSKLVVVHRIAPHQIDEYNVNELEMAAIVEMAKKALQSTPIREIYVDAFTAPDRIIKRLSRVANNVKLHVEFNADRKYLAVAAASIVAKVLRDRHIDLLKNVYGDLGSGYPSDAKTIEWLRGYYGKFKALPPIVRKSWKTIEKVLNIKTESKRGRTLLEYIEKKSKK</sequence>
<keyword evidence="13" id="KW-0464">Manganese</keyword>
<dbReference type="InterPro" id="IPR023160">
    <property type="entry name" value="RNase_HII_hlx-loop-hlx_cap_dom"/>
</dbReference>
<keyword evidence="8 13" id="KW-0963">Cytoplasm</keyword>
<dbReference type="InterPro" id="IPR036397">
    <property type="entry name" value="RNaseH_sf"/>
</dbReference>
<gene>
    <name evidence="13" type="primary">rnhB</name>
    <name evidence="17" type="ORF">ENP99_00830</name>
</gene>
<accession>A0A7J2T9I9</accession>
<comment type="cofactor">
    <cofactor evidence="13 14">
        <name>Mn(2+)</name>
        <dbReference type="ChEBI" id="CHEBI:29035"/>
    </cofactor>
    <cofactor evidence="13 14">
        <name>Mg(2+)</name>
        <dbReference type="ChEBI" id="CHEBI:18420"/>
    </cofactor>
    <text evidence="13 14">Manganese or magnesium. Binds 1 divalent metal ion per monomer in the absence of substrate. May bind a second metal ion after substrate binding.</text>
</comment>
<evidence type="ECO:0000256" key="15">
    <source>
        <dbReference type="RuleBase" id="RU003515"/>
    </source>
</evidence>
<dbReference type="GO" id="GO:0005737">
    <property type="term" value="C:cytoplasm"/>
    <property type="evidence" value="ECO:0007669"/>
    <property type="project" value="UniProtKB-SubCell"/>
</dbReference>
<dbReference type="SUPFAM" id="SSF53098">
    <property type="entry name" value="Ribonuclease H-like"/>
    <property type="match status" value="1"/>
</dbReference>
<keyword evidence="9 13" id="KW-0540">Nuclease</keyword>
<evidence type="ECO:0000256" key="7">
    <source>
        <dbReference type="ARBA" id="ARBA00019179"/>
    </source>
</evidence>